<dbReference type="InterPro" id="IPR002433">
    <property type="entry name" value="Orn_de-COase"/>
</dbReference>
<gene>
    <name evidence="6" type="ORF">METZ01_LOCUS495043</name>
</gene>
<dbReference type="GO" id="GO:0005737">
    <property type="term" value="C:cytoplasm"/>
    <property type="evidence" value="ECO:0007669"/>
    <property type="project" value="TreeGrafter"/>
</dbReference>
<dbReference type="SUPFAM" id="SSF51419">
    <property type="entry name" value="PLP-binding barrel"/>
    <property type="match status" value="1"/>
</dbReference>
<comment type="cofactor">
    <cofactor evidence="1">
        <name>pyridoxal 5'-phosphate</name>
        <dbReference type="ChEBI" id="CHEBI:597326"/>
    </cofactor>
</comment>
<evidence type="ECO:0000256" key="4">
    <source>
        <dbReference type="ARBA" id="ARBA00023239"/>
    </source>
</evidence>
<keyword evidence="3" id="KW-0663">Pyridoxal phosphate</keyword>
<proteinExistence type="inferred from homology"/>
<comment type="similarity">
    <text evidence="2">Belongs to the Orn/Lys/Arg decarboxylase class-II family.</text>
</comment>
<dbReference type="InterPro" id="IPR022644">
    <property type="entry name" value="De-COase2_N"/>
</dbReference>
<evidence type="ECO:0000259" key="5">
    <source>
        <dbReference type="Pfam" id="PF02784"/>
    </source>
</evidence>
<sequence>MHEMQKFESVDQLVNTIRPVDPIYCIRPNSIKSACSWFKQNFPGQILYAVKTNPNKKVIKFISESGIDKFDVASINEIKLIKKILPKARAYYMNTVKNREHIKEAYVNYNIRDFALDTKEELQKIIESTNGAKDLTLYVRVSISN</sequence>
<evidence type="ECO:0000313" key="6">
    <source>
        <dbReference type="EMBL" id="SVE42189.1"/>
    </source>
</evidence>
<name>A0A383DD23_9ZZZZ</name>
<organism evidence="6">
    <name type="scientific">marine metagenome</name>
    <dbReference type="NCBI Taxonomy" id="408172"/>
    <lineage>
        <taxon>unclassified sequences</taxon>
        <taxon>metagenomes</taxon>
        <taxon>ecological metagenomes</taxon>
    </lineage>
</organism>
<dbReference type="Pfam" id="PF02784">
    <property type="entry name" value="Orn_Arg_deC_N"/>
    <property type="match status" value="1"/>
</dbReference>
<feature type="non-terminal residue" evidence="6">
    <location>
        <position position="1"/>
    </location>
</feature>
<evidence type="ECO:0000256" key="3">
    <source>
        <dbReference type="ARBA" id="ARBA00022898"/>
    </source>
</evidence>
<dbReference type="EMBL" id="UINC01216167">
    <property type="protein sequence ID" value="SVE42189.1"/>
    <property type="molecule type" value="Genomic_DNA"/>
</dbReference>
<feature type="domain" description="Orn/DAP/Arg decarboxylase 2 N-terminal" evidence="5">
    <location>
        <begin position="30"/>
        <end position="142"/>
    </location>
</feature>
<accession>A0A383DD23</accession>
<feature type="non-terminal residue" evidence="6">
    <location>
        <position position="145"/>
    </location>
</feature>
<evidence type="ECO:0000256" key="1">
    <source>
        <dbReference type="ARBA" id="ARBA00001933"/>
    </source>
</evidence>
<dbReference type="PRINTS" id="PR01179">
    <property type="entry name" value="ODADCRBXLASE"/>
</dbReference>
<dbReference type="AlphaFoldDB" id="A0A383DD23"/>
<dbReference type="InterPro" id="IPR029066">
    <property type="entry name" value="PLP-binding_barrel"/>
</dbReference>
<dbReference type="Gene3D" id="3.20.20.10">
    <property type="entry name" value="Alanine racemase"/>
    <property type="match status" value="1"/>
</dbReference>
<dbReference type="GO" id="GO:0033387">
    <property type="term" value="P:putrescine biosynthetic process from arginine, via ornithine"/>
    <property type="evidence" value="ECO:0007669"/>
    <property type="project" value="TreeGrafter"/>
</dbReference>
<evidence type="ECO:0000256" key="2">
    <source>
        <dbReference type="ARBA" id="ARBA00008872"/>
    </source>
</evidence>
<keyword evidence="4" id="KW-0456">Lyase</keyword>
<protein>
    <recommendedName>
        <fullName evidence="5">Orn/DAP/Arg decarboxylase 2 N-terminal domain-containing protein</fullName>
    </recommendedName>
</protein>
<dbReference type="PANTHER" id="PTHR11482:SF6">
    <property type="entry name" value="ORNITHINE DECARBOXYLASE 1-RELATED"/>
    <property type="match status" value="1"/>
</dbReference>
<dbReference type="InterPro" id="IPR000183">
    <property type="entry name" value="Orn/DAP/Arg_de-COase"/>
</dbReference>
<reference evidence="6" key="1">
    <citation type="submission" date="2018-05" db="EMBL/GenBank/DDBJ databases">
        <authorList>
            <person name="Lanie J.A."/>
            <person name="Ng W.-L."/>
            <person name="Kazmierczak K.M."/>
            <person name="Andrzejewski T.M."/>
            <person name="Davidsen T.M."/>
            <person name="Wayne K.J."/>
            <person name="Tettelin H."/>
            <person name="Glass J.I."/>
            <person name="Rusch D."/>
            <person name="Podicherti R."/>
            <person name="Tsui H.-C.T."/>
            <person name="Winkler M.E."/>
        </authorList>
    </citation>
    <scope>NUCLEOTIDE SEQUENCE</scope>
</reference>
<dbReference type="PANTHER" id="PTHR11482">
    <property type="entry name" value="ARGININE/DIAMINOPIMELATE/ORNITHINE DECARBOXYLASE"/>
    <property type="match status" value="1"/>
</dbReference>
<dbReference type="GO" id="GO:0004586">
    <property type="term" value="F:ornithine decarboxylase activity"/>
    <property type="evidence" value="ECO:0007669"/>
    <property type="project" value="TreeGrafter"/>
</dbReference>